<dbReference type="PANTHER" id="PTHR33164:SF43">
    <property type="entry name" value="HTH-TYPE TRANSCRIPTIONAL REPRESSOR YETL"/>
    <property type="match status" value="1"/>
</dbReference>
<dbReference type="InterPro" id="IPR036390">
    <property type="entry name" value="WH_DNA-bd_sf"/>
</dbReference>
<dbReference type="RefSeq" id="WP_064790637.1">
    <property type="nucleotide sequence ID" value="NZ_CP031555.1"/>
</dbReference>
<feature type="domain" description="HTH marR-type" evidence="1">
    <location>
        <begin position="11"/>
        <end position="141"/>
    </location>
</feature>
<dbReference type="Gene3D" id="1.10.10.10">
    <property type="entry name" value="Winged helix-like DNA-binding domain superfamily/Winged helix DNA-binding domain"/>
    <property type="match status" value="1"/>
</dbReference>
<reference evidence="2 3" key="1">
    <citation type="submission" date="2018-08" db="EMBL/GenBank/DDBJ databases">
        <title>Complete genome sequence of type strain Thalassospira indica MCCC 1A01103T, isolated from isolated from deep seawater of the Indian Ocean.</title>
        <authorList>
            <person name="Liu Y."/>
        </authorList>
    </citation>
    <scope>NUCLEOTIDE SEQUENCE [LARGE SCALE GENOMIC DNA]</scope>
    <source>
        <strain evidence="2 3">PB8BT</strain>
    </source>
</reference>
<gene>
    <name evidence="2" type="ORF">DY252_14030</name>
</gene>
<dbReference type="SUPFAM" id="SSF46785">
    <property type="entry name" value="Winged helix' DNA-binding domain"/>
    <property type="match status" value="1"/>
</dbReference>
<dbReference type="Proteomes" id="UP000256971">
    <property type="component" value="Chromosome"/>
</dbReference>
<organism evidence="2 3">
    <name type="scientific">Thalassospira indica</name>
    <dbReference type="NCBI Taxonomy" id="1891279"/>
    <lineage>
        <taxon>Bacteria</taxon>
        <taxon>Pseudomonadati</taxon>
        <taxon>Pseudomonadota</taxon>
        <taxon>Alphaproteobacteria</taxon>
        <taxon>Rhodospirillales</taxon>
        <taxon>Thalassospiraceae</taxon>
        <taxon>Thalassospira</taxon>
    </lineage>
</organism>
<accession>A0ABN5NIG8</accession>
<keyword evidence="3" id="KW-1185">Reference proteome</keyword>
<evidence type="ECO:0000313" key="2">
    <source>
        <dbReference type="EMBL" id="AXO15223.1"/>
    </source>
</evidence>
<dbReference type="Pfam" id="PF01047">
    <property type="entry name" value="MarR"/>
    <property type="match status" value="1"/>
</dbReference>
<dbReference type="SMART" id="SM00347">
    <property type="entry name" value="HTH_MARR"/>
    <property type="match status" value="1"/>
</dbReference>
<name>A0ABN5NIG8_9PROT</name>
<dbReference type="PRINTS" id="PR00598">
    <property type="entry name" value="HTHMARR"/>
</dbReference>
<dbReference type="InterPro" id="IPR000835">
    <property type="entry name" value="HTH_MarR-typ"/>
</dbReference>
<evidence type="ECO:0000259" key="1">
    <source>
        <dbReference type="PROSITE" id="PS50995"/>
    </source>
</evidence>
<dbReference type="InterPro" id="IPR039422">
    <property type="entry name" value="MarR/SlyA-like"/>
</dbReference>
<protein>
    <submittedName>
        <fullName evidence="2">MarR family transcriptional regulator</fullName>
    </submittedName>
</protein>
<dbReference type="PROSITE" id="PS50995">
    <property type="entry name" value="HTH_MARR_2"/>
    <property type="match status" value="1"/>
</dbReference>
<proteinExistence type="predicted"/>
<dbReference type="PANTHER" id="PTHR33164">
    <property type="entry name" value="TRANSCRIPTIONAL REGULATOR, MARR FAMILY"/>
    <property type="match status" value="1"/>
</dbReference>
<sequence length="167" mass="19125">MTEEDQIHVPGETLHRLVHAYKRRLMTAMVDADMPMPISHKRVMKWITRIPGITAQQMAEKSGQDKGRITRLLKELENDGLIERRPHPEDRRSQTLHLTAAGSAKMEDFRAVEKDVRTRMTRGLTPQQIQDFVKIANLMSDNLETHKCKKLDFAADSPNDQGLGTKE</sequence>
<evidence type="ECO:0000313" key="3">
    <source>
        <dbReference type="Proteomes" id="UP000256971"/>
    </source>
</evidence>
<dbReference type="InterPro" id="IPR036388">
    <property type="entry name" value="WH-like_DNA-bd_sf"/>
</dbReference>
<dbReference type="EMBL" id="CP031555">
    <property type="protein sequence ID" value="AXO15223.1"/>
    <property type="molecule type" value="Genomic_DNA"/>
</dbReference>